<comment type="similarity">
    <text evidence="1">Belongs to the paxM FAD-dependent monooxygenase family.</text>
</comment>
<evidence type="ECO:0000256" key="1">
    <source>
        <dbReference type="ARBA" id="ARBA00007992"/>
    </source>
</evidence>
<dbReference type="InterPro" id="IPR002938">
    <property type="entry name" value="FAD-bd"/>
</dbReference>
<keyword evidence="8" id="KW-1185">Reference proteome</keyword>
<keyword evidence="3" id="KW-0274">FAD</keyword>
<evidence type="ECO:0000256" key="3">
    <source>
        <dbReference type="ARBA" id="ARBA00022827"/>
    </source>
</evidence>
<dbReference type="SUPFAM" id="SSF54373">
    <property type="entry name" value="FAD-linked reductases, C-terminal domain"/>
    <property type="match status" value="1"/>
</dbReference>
<accession>A0A9P9IVH8</accession>
<dbReference type="InterPro" id="IPR050493">
    <property type="entry name" value="FAD-dep_Monooxygenase_BioMet"/>
</dbReference>
<dbReference type="OrthoDB" id="9993796at2759"/>
<reference evidence="7" key="1">
    <citation type="journal article" date="2021" name="Nat. Commun.">
        <title>Genetic determinants of endophytism in the Arabidopsis root mycobiome.</title>
        <authorList>
            <person name="Mesny F."/>
            <person name="Miyauchi S."/>
            <person name="Thiergart T."/>
            <person name="Pickel B."/>
            <person name="Atanasova L."/>
            <person name="Karlsson M."/>
            <person name="Huettel B."/>
            <person name="Barry K.W."/>
            <person name="Haridas S."/>
            <person name="Chen C."/>
            <person name="Bauer D."/>
            <person name="Andreopoulos W."/>
            <person name="Pangilinan J."/>
            <person name="LaButti K."/>
            <person name="Riley R."/>
            <person name="Lipzen A."/>
            <person name="Clum A."/>
            <person name="Drula E."/>
            <person name="Henrissat B."/>
            <person name="Kohler A."/>
            <person name="Grigoriev I.V."/>
            <person name="Martin F.M."/>
            <person name="Hacquard S."/>
        </authorList>
    </citation>
    <scope>NUCLEOTIDE SEQUENCE</scope>
    <source>
        <strain evidence="7">MPI-CAGE-AT-0147</strain>
    </source>
</reference>
<feature type="domain" description="FAD-binding" evidence="6">
    <location>
        <begin position="285"/>
        <end position="348"/>
    </location>
</feature>
<dbReference type="PRINTS" id="PR00420">
    <property type="entry name" value="RNGMNOXGNASE"/>
</dbReference>
<evidence type="ECO:0000259" key="6">
    <source>
        <dbReference type="Pfam" id="PF01494"/>
    </source>
</evidence>
<keyword evidence="4" id="KW-0560">Oxidoreductase</keyword>
<evidence type="ECO:0000256" key="2">
    <source>
        <dbReference type="ARBA" id="ARBA00022630"/>
    </source>
</evidence>
<dbReference type="AlphaFoldDB" id="A0A9P9IVH8"/>
<dbReference type="EMBL" id="JAGMUV010000015">
    <property type="protein sequence ID" value="KAH7133846.1"/>
    <property type="molecule type" value="Genomic_DNA"/>
</dbReference>
<sequence length="405" mass="45083">MPLKIIIVGAGLGGLGSAIALTRAGHDVEVGAAIHIPPNATRVLKHWGCDFEDLQATFCNAIKVYDKTGNLIYIPASTKELHEKLDTRDAWLLSHRVDLHNTLRKLAADEKYGKNLKINLSSRVISADADAAEIVLEDGTKHRADLLIGADGVHSKVVAAVTQKTPERKSTGQNTFRFLVPMEKIRANPLTSPLFAKLGIDCQHVFVTYDRRLVVYPCRHGKLLNIVAVHPAKDIGLDNESSWLAGGKIEDLTDVYSEFSPELIEMCNLAEDLKLWSLATRDPPEKFYKGRTVLVGDAAHPMLPHQGQGGAQSFEDGAALGTLFPADTTVDQIPRRLELYNKLRYHRAVTIMFMSKINDERRGEMMEDLRKFVPDAQLPDSMFEYSWDSYVVRDAQELLKTETKA</sequence>
<keyword evidence="5" id="KW-0503">Monooxygenase</keyword>
<dbReference type="Gene3D" id="3.50.50.60">
    <property type="entry name" value="FAD/NAD(P)-binding domain"/>
    <property type="match status" value="1"/>
</dbReference>
<organism evidence="7 8">
    <name type="scientific">Dactylonectria macrodidyma</name>
    <dbReference type="NCBI Taxonomy" id="307937"/>
    <lineage>
        <taxon>Eukaryota</taxon>
        <taxon>Fungi</taxon>
        <taxon>Dikarya</taxon>
        <taxon>Ascomycota</taxon>
        <taxon>Pezizomycotina</taxon>
        <taxon>Sordariomycetes</taxon>
        <taxon>Hypocreomycetidae</taxon>
        <taxon>Hypocreales</taxon>
        <taxon>Nectriaceae</taxon>
        <taxon>Dactylonectria</taxon>
    </lineage>
</organism>
<dbReference type="Proteomes" id="UP000738349">
    <property type="component" value="Unassembled WGS sequence"/>
</dbReference>
<keyword evidence="2" id="KW-0285">Flavoprotein</keyword>
<comment type="caution">
    <text evidence="7">The sequence shown here is derived from an EMBL/GenBank/DDBJ whole genome shotgun (WGS) entry which is preliminary data.</text>
</comment>
<dbReference type="GO" id="GO:0004497">
    <property type="term" value="F:monooxygenase activity"/>
    <property type="evidence" value="ECO:0007669"/>
    <property type="project" value="UniProtKB-KW"/>
</dbReference>
<protein>
    <recommendedName>
        <fullName evidence="6">FAD-binding domain-containing protein</fullName>
    </recommendedName>
</protein>
<dbReference type="PANTHER" id="PTHR13789">
    <property type="entry name" value="MONOOXYGENASE"/>
    <property type="match status" value="1"/>
</dbReference>
<gene>
    <name evidence="7" type="ORF">EDB81DRAFT_904195</name>
</gene>
<dbReference type="PANTHER" id="PTHR13789:SF215">
    <property type="entry name" value="FAD-BINDING DOMAIN-CONTAINING PROTEIN-RELATED"/>
    <property type="match status" value="1"/>
</dbReference>
<evidence type="ECO:0000313" key="8">
    <source>
        <dbReference type="Proteomes" id="UP000738349"/>
    </source>
</evidence>
<evidence type="ECO:0000256" key="5">
    <source>
        <dbReference type="ARBA" id="ARBA00023033"/>
    </source>
</evidence>
<dbReference type="InterPro" id="IPR036188">
    <property type="entry name" value="FAD/NAD-bd_sf"/>
</dbReference>
<dbReference type="GO" id="GO:0071949">
    <property type="term" value="F:FAD binding"/>
    <property type="evidence" value="ECO:0007669"/>
    <property type="project" value="InterPro"/>
</dbReference>
<dbReference type="Pfam" id="PF01494">
    <property type="entry name" value="FAD_binding_3"/>
    <property type="match status" value="1"/>
</dbReference>
<name>A0A9P9IVH8_9HYPO</name>
<dbReference type="SUPFAM" id="SSF51905">
    <property type="entry name" value="FAD/NAD(P)-binding domain"/>
    <property type="match status" value="1"/>
</dbReference>
<evidence type="ECO:0000313" key="7">
    <source>
        <dbReference type="EMBL" id="KAH7133846.1"/>
    </source>
</evidence>
<proteinExistence type="inferred from homology"/>
<evidence type="ECO:0000256" key="4">
    <source>
        <dbReference type="ARBA" id="ARBA00023002"/>
    </source>
</evidence>